<evidence type="ECO:0000313" key="1">
    <source>
        <dbReference type="EMBL" id="OBS74086.1"/>
    </source>
</evidence>
<proteinExistence type="predicted"/>
<reference evidence="1 2" key="1">
    <citation type="submission" date="2016-06" db="EMBL/GenBank/DDBJ databases">
        <title>The Draft Genome Sequence and Annotation of the Desert Woodrat Neotoma lepida.</title>
        <authorList>
            <person name="Campbell M."/>
            <person name="Oakeson K.F."/>
            <person name="Yandell M."/>
            <person name="Halpert J.R."/>
            <person name="Dearing D."/>
        </authorList>
    </citation>
    <scope>NUCLEOTIDE SEQUENCE [LARGE SCALE GENOMIC DNA]</scope>
    <source>
        <strain evidence="1">417</strain>
        <tissue evidence="1">Liver</tissue>
    </source>
</reference>
<evidence type="ECO:0000313" key="2">
    <source>
        <dbReference type="Proteomes" id="UP000092124"/>
    </source>
</evidence>
<organism evidence="1 2">
    <name type="scientific">Neotoma lepida</name>
    <name type="common">Desert woodrat</name>
    <dbReference type="NCBI Taxonomy" id="56216"/>
    <lineage>
        <taxon>Eukaryota</taxon>
        <taxon>Metazoa</taxon>
        <taxon>Chordata</taxon>
        <taxon>Craniata</taxon>
        <taxon>Vertebrata</taxon>
        <taxon>Euteleostomi</taxon>
        <taxon>Mammalia</taxon>
        <taxon>Eutheria</taxon>
        <taxon>Euarchontoglires</taxon>
        <taxon>Glires</taxon>
        <taxon>Rodentia</taxon>
        <taxon>Myomorpha</taxon>
        <taxon>Muroidea</taxon>
        <taxon>Cricetidae</taxon>
        <taxon>Neotominae</taxon>
        <taxon>Neotoma</taxon>
    </lineage>
</organism>
<protein>
    <submittedName>
        <fullName evidence="1">Uncharacterized protein</fullName>
    </submittedName>
</protein>
<dbReference type="Proteomes" id="UP000092124">
    <property type="component" value="Unassembled WGS sequence"/>
</dbReference>
<name>A0A1A6H6Z5_NEOLE</name>
<keyword evidence="2" id="KW-1185">Reference proteome</keyword>
<accession>A0A1A6H6Z5</accession>
<sequence>MASKIKGKPPKQPKETIQPLKLVGKTVLPTKQVDQSQDILDEQQKLFQQFQVIPRQKIEKLKELCNRHL</sequence>
<feature type="non-terminal residue" evidence="1">
    <location>
        <position position="69"/>
    </location>
</feature>
<gene>
    <name evidence="1" type="ORF">A6R68_15371</name>
</gene>
<dbReference type="AlphaFoldDB" id="A0A1A6H6Z5"/>
<dbReference type="EMBL" id="LZPO01044503">
    <property type="protein sequence ID" value="OBS74086.1"/>
    <property type="molecule type" value="Genomic_DNA"/>
</dbReference>
<comment type="caution">
    <text evidence="1">The sequence shown here is derived from an EMBL/GenBank/DDBJ whole genome shotgun (WGS) entry which is preliminary data.</text>
</comment>